<evidence type="ECO:0000256" key="2">
    <source>
        <dbReference type="ARBA" id="ARBA00023002"/>
    </source>
</evidence>
<dbReference type="Pfam" id="PF00984">
    <property type="entry name" value="UDPG_MGDP_dh"/>
    <property type="match status" value="1"/>
</dbReference>
<evidence type="ECO:0000256" key="1">
    <source>
        <dbReference type="ARBA" id="ARBA00006601"/>
    </source>
</evidence>
<dbReference type="GO" id="GO:0016616">
    <property type="term" value="F:oxidoreductase activity, acting on the CH-OH group of donors, NAD or NADP as acceptor"/>
    <property type="evidence" value="ECO:0007669"/>
    <property type="project" value="InterPro"/>
</dbReference>
<evidence type="ECO:0000259" key="5">
    <source>
        <dbReference type="SMART" id="SM00984"/>
    </source>
</evidence>
<dbReference type="PIRSF" id="PIRSF000124">
    <property type="entry name" value="UDPglc_GDPman_dh"/>
    <property type="match status" value="1"/>
</dbReference>
<sequence>MNDLFEKLTAREERLAVVGLGYVGLPLAVAFARKLDTIGFDVNERKIAAYRDGHDVTEEAGDDAVRESTCRFTSDERELDGARFIVVAVPTPITNDKSPDLTPVISASETVGRHLQPGSVVVYESTVYPGVTQELCAAILERESGLKCGVDFKIGYSPERINPGDKVHRLHTIRKIVSGMDAQSLDVIANTYGLIIEAGVYRAENILVAEAAKVIENAQRDINIAFMNEIAMAFDKMGIDTQAVIRAMNTKWNALGFYPGLVGGHCIGVDPYYFVYRAEQLGYHSQIISAGRRVNDGMSAFVAGKIVASLIHADKKVKGARLAILGITFKENCADVRNTRVVDIIRELSEYEMDVRVVDPVADADEAQREYGVQLCGMEDVQDADAVVVAVAHEAFRRLDLAHIATLQRGTPVLVDVKGIYDMDAAKDAGFVYWRL</sequence>
<dbReference type="SUPFAM" id="SSF48179">
    <property type="entry name" value="6-phosphogluconate dehydrogenase C-terminal domain-like"/>
    <property type="match status" value="1"/>
</dbReference>
<dbReference type="Pfam" id="PF03720">
    <property type="entry name" value="UDPG_MGDP_dh_C"/>
    <property type="match status" value="1"/>
</dbReference>
<evidence type="ECO:0000256" key="4">
    <source>
        <dbReference type="PIRNR" id="PIRNR000124"/>
    </source>
</evidence>
<dbReference type="InterPro" id="IPR001732">
    <property type="entry name" value="UDP-Glc/GDP-Man_DH_N"/>
</dbReference>
<accession>A0A9D1CR52</accession>
<dbReference type="SUPFAM" id="SSF52413">
    <property type="entry name" value="UDP-glucose/GDP-mannose dehydrogenase C-terminal domain"/>
    <property type="match status" value="1"/>
</dbReference>
<dbReference type="InterPro" id="IPR008927">
    <property type="entry name" value="6-PGluconate_DH-like_C_sf"/>
</dbReference>
<dbReference type="AlphaFoldDB" id="A0A9D1CR52"/>
<dbReference type="InterPro" id="IPR036291">
    <property type="entry name" value="NAD(P)-bd_dom_sf"/>
</dbReference>
<dbReference type="PIRSF" id="PIRSF500136">
    <property type="entry name" value="UDP_ManNAc_DH"/>
    <property type="match status" value="1"/>
</dbReference>
<dbReference type="PANTHER" id="PTHR43491">
    <property type="entry name" value="UDP-N-ACETYL-D-MANNOSAMINE DEHYDROGENASE"/>
    <property type="match status" value="1"/>
</dbReference>
<reference evidence="6" key="1">
    <citation type="submission" date="2020-10" db="EMBL/GenBank/DDBJ databases">
        <authorList>
            <person name="Gilroy R."/>
        </authorList>
    </citation>
    <scope>NUCLEOTIDE SEQUENCE</scope>
    <source>
        <strain evidence="6">ChiSxjej2B14-6234</strain>
    </source>
</reference>
<dbReference type="Proteomes" id="UP000886887">
    <property type="component" value="Unassembled WGS sequence"/>
</dbReference>
<dbReference type="InterPro" id="IPR036220">
    <property type="entry name" value="UDP-Glc/GDP-Man_DH_C_sf"/>
</dbReference>
<dbReference type="Pfam" id="PF03721">
    <property type="entry name" value="UDPG_MGDP_dh_N"/>
    <property type="match status" value="1"/>
</dbReference>
<dbReference type="InterPro" id="IPR014027">
    <property type="entry name" value="UDP-Glc/GDP-Man_DH_C"/>
</dbReference>
<name>A0A9D1CR52_9FIRM</name>
<dbReference type="GO" id="GO:0000271">
    <property type="term" value="P:polysaccharide biosynthetic process"/>
    <property type="evidence" value="ECO:0007669"/>
    <property type="project" value="InterPro"/>
</dbReference>
<dbReference type="InterPro" id="IPR014026">
    <property type="entry name" value="UDP-Glc/GDP-Man_DH_dimer"/>
</dbReference>
<dbReference type="InterPro" id="IPR017476">
    <property type="entry name" value="UDP-Glc/GDP-Man"/>
</dbReference>
<dbReference type="SMART" id="SM00984">
    <property type="entry name" value="UDPG_MGDP_dh_C"/>
    <property type="match status" value="1"/>
</dbReference>
<dbReference type="SUPFAM" id="SSF51735">
    <property type="entry name" value="NAD(P)-binding Rossmann-fold domains"/>
    <property type="match status" value="1"/>
</dbReference>
<dbReference type="GO" id="GO:0051287">
    <property type="term" value="F:NAD binding"/>
    <property type="evidence" value="ECO:0007669"/>
    <property type="project" value="InterPro"/>
</dbReference>
<dbReference type="InterPro" id="IPR028359">
    <property type="entry name" value="UDP_ManNAc/GlcNAc_DH"/>
</dbReference>
<dbReference type="GO" id="GO:0016628">
    <property type="term" value="F:oxidoreductase activity, acting on the CH-CH group of donors, NAD or NADP as acceptor"/>
    <property type="evidence" value="ECO:0007669"/>
    <property type="project" value="InterPro"/>
</dbReference>
<dbReference type="Gene3D" id="3.40.50.720">
    <property type="entry name" value="NAD(P)-binding Rossmann-like Domain"/>
    <property type="match status" value="2"/>
</dbReference>
<feature type="domain" description="UDP-glucose/GDP-mannose dehydrogenase C-terminal" evidence="5">
    <location>
        <begin position="323"/>
        <end position="423"/>
    </location>
</feature>
<protein>
    <submittedName>
        <fullName evidence="6">Nucleotide sugar dehydrogenase</fullName>
    </submittedName>
</protein>
<dbReference type="EMBL" id="DVFJ01000031">
    <property type="protein sequence ID" value="HIQ72290.1"/>
    <property type="molecule type" value="Genomic_DNA"/>
</dbReference>
<evidence type="ECO:0000313" key="6">
    <source>
        <dbReference type="EMBL" id="HIQ72290.1"/>
    </source>
</evidence>
<reference evidence="6" key="2">
    <citation type="journal article" date="2021" name="PeerJ">
        <title>Extensive microbial diversity within the chicken gut microbiome revealed by metagenomics and culture.</title>
        <authorList>
            <person name="Gilroy R."/>
            <person name="Ravi A."/>
            <person name="Getino M."/>
            <person name="Pursley I."/>
            <person name="Horton D.L."/>
            <person name="Alikhan N.F."/>
            <person name="Baker D."/>
            <person name="Gharbi K."/>
            <person name="Hall N."/>
            <person name="Watson M."/>
            <person name="Adriaenssens E.M."/>
            <person name="Foster-Nyarko E."/>
            <person name="Jarju S."/>
            <person name="Secka A."/>
            <person name="Antonio M."/>
            <person name="Oren A."/>
            <person name="Chaudhuri R.R."/>
            <person name="La Ragione R."/>
            <person name="Hildebrand F."/>
            <person name="Pallen M.J."/>
        </authorList>
    </citation>
    <scope>NUCLEOTIDE SEQUENCE</scope>
    <source>
        <strain evidence="6">ChiSxjej2B14-6234</strain>
    </source>
</reference>
<evidence type="ECO:0000256" key="3">
    <source>
        <dbReference type="ARBA" id="ARBA00023027"/>
    </source>
</evidence>
<proteinExistence type="inferred from homology"/>
<gene>
    <name evidence="6" type="ORF">IAB73_08810</name>
</gene>
<keyword evidence="3" id="KW-0520">NAD</keyword>
<organism evidence="6 7">
    <name type="scientific">Candidatus Onthenecus intestinigallinarum</name>
    <dbReference type="NCBI Taxonomy" id="2840875"/>
    <lineage>
        <taxon>Bacteria</taxon>
        <taxon>Bacillati</taxon>
        <taxon>Bacillota</taxon>
        <taxon>Clostridia</taxon>
        <taxon>Eubacteriales</taxon>
        <taxon>Candidatus Onthenecus</taxon>
    </lineage>
</organism>
<dbReference type="PANTHER" id="PTHR43491:SF2">
    <property type="entry name" value="UDP-N-ACETYL-D-MANNOSAMINE DEHYDROGENASE"/>
    <property type="match status" value="1"/>
</dbReference>
<comment type="caution">
    <text evidence="6">The sequence shown here is derived from an EMBL/GenBank/DDBJ whole genome shotgun (WGS) entry which is preliminary data.</text>
</comment>
<keyword evidence="2" id="KW-0560">Oxidoreductase</keyword>
<dbReference type="NCBIfam" id="TIGR03026">
    <property type="entry name" value="NDP-sugDHase"/>
    <property type="match status" value="1"/>
</dbReference>
<comment type="similarity">
    <text evidence="1 4">Belongs to the UDP-glucose/GDP-mannose dehydrogenase family.</text>
</comment>
<evidence type="ECO:0000313" key="7">
    <source>
        <dbReference type="Proteomes" id="UP000886887"/>
    </source>
</evidence>